<dbReference type="Proteomes" id="UP000194141">
    <property type="component" value="Unassembled WGS sequence"/>
</dbReference>
<sequence>MKKNVGGLDQKIRYAVGAGLILCGLFKKKALIVPGAMVIATAILQKCTLYDLIGVNTYEQSSQSDN</sequence>
<protein>
    <recommendedName>
        <fullName evidence="1">Inner membrane protein YgaP-like transmembrane domain-containing protein</fullName>
    </recommendedName>
</protein>
<proteinExistence type="predicted"/>
<dbReference type="InterPro" id="IPR021309">
    <property type="entry name" value="YgaP-like_TM"/>
</dbReference>
<name>A0A1X4XYN1_9BACT</name>
<dbReference type="AlphaFoldDB" id="A0A1X4XYN1"/>
<keyword evidence="3" id="KW-1185">Reference proteome</keyword>
<dbReference type="Pfam" id="PF11127">
    <property type="entry name" value="YgaP-like_TM"/>
    <property type="match status" value="1"/>
</dbReference>
<dbReference type="OrthoDB" id="9804804at2"/>
<dbReference type="STRING" id="1562698.DESAMIL20_530"/>
<evidence type="ECO:0000259" key="1">
    <source>
        <dbReference type="Pfam" id="PF11127"/>
    </source>
</evidence>
<evidence type="ECO:0000313" key="2">
    <source>
        <dbReference type="EMBL" id="OSS42646.1"/>
    </source>
</evidence>
<feature type="domain" description="Inner membrane protein YgaP-like transmembrane" evidence="1">
    <location>
        <begin position="1"/>
        <end position="60"/>
    </location>
</feature>
<dbReference type="RefSeq" id="WP_086033276.1">
    <property type="nucleotide sequence ID" value="NZ_MDSU01000011.1"/>
</dbReference>
<gene>
    <name evidence="2" type="ORF">DESAMIL20_530</name>
</gene>
<comment type="caution">
    <text evidence="2">The sequence shown here is derived from an EMBL/GenBank/DDBJ whole genome shotgun (WGS) entry which is preliminary data.</text>
</comment>
<dbReference type="EMBL" id="MDSU01000011">
    <property type="protein sequence ID" value="OSS42646.1"/>
    <property type="molecule type" value="Genomic_DNA"/>
</dbReference>
<evidence type="ECO:0000313" key="3">
    <source>
        <dbReference type="Proteomes" id="UP000194141"/>
    </source>
</evidence>
<organism evidence="2 3">
    <name type="scientific">Desulfurella amilsii</name>
    <dbReference type="NCBI Taxonomy" id="1562698"/>
    <lineage>
        <taxon>Bacteria</taxon>
        <taxon>Pseudomonadati</taxon>
        <taxon>Campylobacterota</taxon>
        <taxon>Desulfurellia</taxon>
        <taxon>Desulfurellales</taxon>
        <taxon>Desulfurellaceae</taxon>
        <taxon>Desulfurella</taxon>
    </lineage>
</organism>
<accession>A0A1X4XYN1</accession>
<reference evidence="2 3" key="1">
    <citation type="journal article" date="2017" name="Front. Microbiol.">
        <title>Genome Sequence of Desulfurella amilsii Strain TR1 and Comparative Genomics of Desulfurellaceae Family.</title>
        <authorList>
            <person name="Florentino A.P."/>
            <person name="Stams A.J."/>
            <person name="Sanchez-Andrea I."/>
        </authorList>
    </citation>
    <scope>NUCLEOTIDE SEQUENCE [LARGE SCALE GENOMIC DNA]</scope>
    <source>
        <strain evidence="2 3">TR1</strain>
    </source>
</reference>